<organism evidence="1 2">
    <name type="scientific">Pilimelia terevasa</name>
    <dbReference type="NCBI Taxonomy" id="53372"/>
    <lineage>
        <taxon>Bacteria</taxon>
        <taxon>Bacillati</taxon>
        <taxon>Actinomycetota</taxon>
        <taxon>Actinomycetes</taxon>
        <taxon>Micromonosporales</taxon>
        <taxon>Micromonosporaceae</taxon>
        <taxon>Pilimelia</taxon>
    </lineage>
</organism>
<evidence type="ECO:0000313" key="1">
    <source>
        <dbReference type="EMBL" id="GGK19998.1"/>
    </source>
</evidence>
<accession>A0A8J3BLL2</accession>
<dbReference type="EMBL" id="BMQC01000003">
    <property type="protein sequence ID" value="GGK19998.1"/>
    <property type="molecule type" value="Genomic_DNA"/>
</dbReference>
<dbReference type="AlphaFoldDB" id="A0A8J3BLL2"/>
<reference evidence="1" key="2">
    <citation type="submission" date="2020-09" db="EMBL/GenBank/DDBJ databases">
        <authorList>
            <person name="Sun Q."/>
            <person name="Ohkuma M."/>
        </authorList>
    </citation>
    <scope>NUCLEOTIDE SEQUENCE</scope>
    <source>
        <strain evidence="1">JCM 3091</strain>
    </source>
</reference>
<dbReference type="RefSeq" id="WP_189113077.1">
    <property type="nucleotide sequence ID" value="NZ_BMQC01000003.1"/>
</dbReference>
<sequence>MEHRRGVAVAAVAIAVALSGGVAYLQLAAACDTLDAPAGAAVERAAPAPGIGP</sequence>
<evidence type="ECO:0000313" key="2">
    <source>
        <dbReference type="Proteomes" id="UP000662200"/>
    </source>
</evidence>
<gene>
    <name evidence="1" type="ORF">GCM10010124_10750</name>
</gene>
<dbReference type="Proteomes" id="UP000662200">
    <property type="component" value="Unassembled WGS sequence"/>
</dbReference>
<proteinExistence type="predicted"/>
<name>A0A8J3BLL2_9ACTN</name>
<dbReference type="PROSITE" id="PS51257">
    <property type="entry name" value="PROKAR_LIPOPROTEIN"/>
    <property type="match status" value="1"/>
</dbReference>
<reference evidence="1" key="1">
    <citation type="journal article" date="2014" name="Int. J. Syst. Evol. Microbiol.">
        <title>Complete genome sequence of Corynebacterium casei LMG S-19264T (=DSM 44701T), isolated from a smear-ripened cheese.</title>
        <authorList>
            <consortium name="US DOE Joint Genome Institute (JGI-PGF)"/>
            <person name="Walter F."/>
            <person name="Albersmeier A."/>
            <person name="Kalinowski J."/>
            <person name="Ruckert C."/>
        </authorList>
    </citation>
    <scope>NUCLEOTIDE SEQUENCE</scope>
    <source>
        <strain evidence="1">JCM 3091</strain>
    </source>
</reference>
<keyword evidence="2" id="KW-1185">Reference proteome</keyword>
<comment type="caution">
    <text evidence="1">The sequence shown here is derived from an EMBL/GenBank/DDBJ whole genome shotgun (WGS) entry which is preliminary data.</text>
</comment>
<protein>
    <submittedName>
        <fullName evidence="1">Uncharacterized protein</fullName>
    </submittedName>
</protein>